<dbReference type="PRINTS" id="PR00385">
    <property type="entry name" value="P450"/>
</dbReference>
<dbReference type="InterPro" id="IPR036396">
    <property type="entry name" value="Cyt_P450_sf"/>
</dbReference>
<dbReference type="PRINTS" id="PR00359">
    <property type="entry name" value="BP450"/>
</dbReference>
<keyword evidence="3 7" id="KW-0479">Metal-binding</keyword>
<dbReference type="InterPro" id="IPR017972">
    <property type="entry name" value="Cyt_P450_CS"/>
</dbReference>
<name>A0A7W7T4G6_9PSEU</name>
<evidence type="ECO:0000256" key="7">
    <source>
        <dbReference type="RuleBase" id="RU000461"/>
    </source>
</evidence>
<keyword evidence="9" id="KW-1185">Reference proteome</keyword>
<accession>A0A7W7T4G6</accession>
<dbReference type="FunFam" id="1.10.630.10:FF:000018">
    <property type="entry name" value="Cytochrome P450 monooxygenase"/>
    <property type="match status" value="1"/>
</dbReference>
<dbReference type="SUPFAM" id="SSF48264">
    <property type="entry name" value="Cytochrome P450"/>
    <property type="match status" value="1"/>
</dbReference>
<dbReference type="RefSeq" id="WP_184668576.1">
    <property type="nucleotide sequence ID" value="NZ_BAABAI010000013.1"/>
</dbReference>
<evidence type="ECO:0000256" key="1">
    <source>
        <dbReference type="ARBA" id="ARBA00010617"/>
    </source>
</evidence>
<reference evidence="8 9" key="1">
    <citation type="submission" date="2020-08" db="EMBL/GenBank/DDBJ databases">
        <title>Sequencing the genomes of 1000 actinobacteria strains.</title>
        <authorList>
            <person name="Klenk H.-P."/>
        </authorList>
    </citation>
    <scope>NUCLEOTIDE SEQUENCE [LARGE SCALE GENOMIC DNA]</scope>
    <source>
        <strain evidence="8 9">DSM 45084</strain>
    </source>
</reference>
<sequence length="399" mass="44295">MAWTGTTREYPFREPHRLDLEPEYARLRESEPLCRISLPYGGQAWLATRYEDVRFVLSDPRFSRAAVLDRDVPRTSPRRLTDATLHTMDPPDHNRLRRLVAHAFSPRRVDALTDQAREIAAGLLDDVVRTGPPADLVTGLALPLPIEVICRMLGVPLADREAFTGLIDVAMATTAFPAERIHRAFADLKSYLAELVRQRRTTPTDDLLGALVEARDRDDRLGEDELVVLGTTLLYAGLETTTNQIGNVVYNLLTHPGQWAALRADPTLLDTAVDELLRFTPVVTTAGFTRIAVEDLEIGGVPVRAGDAVMVHLDSANRDDRVFDRPDELDVTRRPNPHVAFGFGPHYCVAARLAKAEIQVALGALVERFPGLRLAADPDSLSWRTGRMVRGLDALPVAW</sequence>
<evidence type="ECO:0000313" key="8">
    <source>
        <dbReference type="EMBL" id="MBB4965160.1"/>
    </source>
</evidence>
<dbReference type="PANTHER" id="PTHR46696:SF1">
    <property type="entry name" value="CYTOCHROME P450 YJIB-RELATED"/>
    <property type="match status" value="1"/>
</dbReference>
<evidence type="ECO:0000313" key="9">
    <source>
        <dbReference type="Proteomes" id="UP000542674"/>
    </source>
</evidence>
<organism evidence="8 9">
    <name type="scientific">Saccharothrix violaceirubra</name>
    <dbReference type="NCBI Taxonomy" id="413306"/>
    <lineage>
        <taxon>Bacteria</taxon>
        <taxon>Bacillati</taxon>
        <taxon>Actinomycetota</taxon>
        <taxon>Actinomycetes</taxon>
        <taxon>Pseudonocardiales</taxon>
        <taxon>Pseudonocardiaceae</taxon>
        <taxon>Saccharothrix</taxon>
    </lineage>
</organism>
<keyword evidence="5 7" id="KW-0408">Iron</keyword>
<dbReference type="GO" id="GO:0016705">
    <property type="term" value="F:oxidoreductase activity, acting on paired donors, with incorporation or reduction of molecular oxygen"/>
    <property type="evidence" value="ECO:0007669"/>
    <property type="project" value="InterPro"/>
</dbReference>
<dbReference type="Pfam" id="PF00067">
    <property type="entry name" value="p450"/>
    <property type="match status" value="1"/>
</dbReference>
<comment type="similarity">
    <text evidence="1 7">Belongs to the cytochrome P450 family.</text>
</comment>
<keyword evidence="2 7" id="KW-0349">Heme</keyword>
<evidence type="ECO:0000256" key="3">
    <source>
        <dbReference type="ARBA" id="ARBA00022723"/>
    </source>
</evidence>
<evidence type="ECO:0000256" key="2">
    <source>
        <dbReference type="ARBA" id="ARBA00022617"/>
    </source>
</evidence>
<keyword evidence="4 7" id="KW-0560">Oxidoreductase</keyword>
<dbReference type="GO" id="GO:0005506">
    <property type="term" value="F:iron ion binding"/>
    <property type="evidence" value="ECO:0007669"/>
    <property type="project" value="InterPro"/>
</dbReference>
<dbReference type="AlphaFoldDB" id="A0A7W7T4G6"/>
<keyword evidence="6 7" id="KW-0503">Monooxygenase</keyword>
<evidence type="ECO:0000256" key="4">
    <source>
        <dbReference type="ARBA" id="ARBA00023002"/>
    </source>
</evidence>
<dbReference type="GO" id="GO:0020037">
    <property type="term" value="F:heme binding"/>
    <property type="evidence" value="ECO:0007669"/>
    <property type="project" value="InterPro"/>
</dbReference>
<dbReference type="InterPro" id="IPR002397">
    <property type="entry name" value="Cyt_P450_B"/>
</dbReference>
<protein>
    <submittedName>
        <fullName evidence="8">Cytochrome P450</fullName>
    </submittedName>
</protein>
<comment type="caution">
    <text evidence="8">The sequence shown here is derived from an EMBL/GenBank/DDBJ whole genome shotgun (WGS) entry which is preliminary data.</text>
</comment>
<dbReference type="Gene3D" id="1.10.630.10">
    <property type="entry name" value="Cytochrome P450"/>
    <property type="match status" value="1"/>
</dbReference>
<dbReference type="InterPro" id="IPR001128">
    <property type="entry name" value="Cyt_P450"/>
</dbReference>
<evidence type="ECO:0000256" key="6">
    <source>
        <dbReference type="ARBA" id="ARBA00023033"/>
    </source>
</evidence>
<dbReference type="Proteomes" id="UP000542674">
    <property type="component" value="Unassembled WGS sequence"/>
</dbReference>
<dbReference type="PANTHER" id="PTHR46696">
    <property type="entry name" value="P450, PUTATIVE (EUROFUNG)-RELATED"/>
    <property type="match status" value="1"/>
</dbReference>
<proteinExistence type="inferred from homology"/>
<evidence type="ECO:0000256" key="5">
    <source>
        <dbReference type="ARBA" id="ARBA00023004"/>
    </source>
</evidence>
<gene>
    <name evidence="8" type="ORF">F4559_002519</name>
</gene>
<dbReference type="EMBL" id="JACHJS010000001">
    <property type="protein sequence ID" value="MBB4965160.1"/>
    <property type="molecule type" value="Genomic_DNA"/>
</dbReference>
<dbReference type="PROSITE" id="PS00086">
    <property type="entry name" value="CYTOCHROME_P450"/>
    <property type="match status" value="1"/>
</dbReference>
<dbReference type="CDD" id="cd11031">
    <property type="entry name" value="Cyp158A-like"/>
    <property type="match status" value="1"/>
</dbReference>
<dbReference type="GO" id="GO:0004497">
    <property type="term" value="F:monooxygenase activity"/>
    <property type="evidence" value="ECO:0007669"/>
    <property type="project" value="UniProtKB-KW"/>
</dbReference>